<reference evidence="5" key="1">
    <citation type="submission" date="2011-02" db="EMBL/GenBank/DDBJ databases">
        <title>The Genome Sequence of Capsaspora owczarzaki ATCC 30864.</title>
        <authorList>
            <person name="Russ C."/>
            <person name="Cuomo C."/>
            <person name="Burger G."/>
            <person name="Gray M.W."/>
            <person name="Holland P.W.H."/>
            <person name="King N."/>
            <person name="Lang F.B.F."/>
            <person name="Roger A.J."/>
            <person name="Ruiz-Trillo I."/>
            <person name="Young S.K."/>
            <person name="Zeng Q."/>
            <person name="Gargeya S."/>
            <person name="Alvarado L."/>
            <person name="Berlin A."/>
            <person name="Chapman S.B."/>
            <person name="Chen Z."/>
            <person name="Freedman E."/>
            <person name="Gellesch M."/>
            <person name="Goldberg J."/>
            <person name="Griggs A."/>
            <person name="Gujja S."/>
            <person name="Heilman E."/>
            <person name="Heiman D."/>
            <person name="Howarth C."/>
            <person name="Mehta T."/>
            <person name="Neiman D."/>
            <person name="Pearson M."/>
            <person name="Roberts A."/>
            <person name="Saif S."/>
            <person name="Shea T."/>
            <person name="Shenoy N."/>
            <person name="Sisk P."/>
            <person name="Stolte C."/>
            <person name="Sykes S."/>
            <person name="White J."/>
            <person name="Yandava C."/>
            <person name="Haas B."/>
            <person name="Nusbaum C."/>
            <person name="Birren B."/>
        </authorList>
    </citation>
    <scope>NUCLEOTIDE SEQUENCE</scope>
    <source>
        <strain evidence="5">ATCC 30864</strain>
    </source>
</reference>
<dbReference type="InterPro" id="IPR036899">
    <property type="entry name" value="Ribosomal_uL13_sf"/>
</dbReference>
<dbReference type="EMBL" id="KE346370">
    <property type="protein sequence ID" value="KJE95842.1"/>
    <property type="molecule type" value="Genomic_DNA"/>
</dbReference>
<evidence type="ECO:0000313" key="4">
    <source>
        <dbReference type="EMBL" id="KJE95842.1"/>
    </source>
</evidence>
<name>A0A0D2VWB5_CAPO3</name>
<evidence type="ECO:0000256" key="3">
    <source>
        <dbReference type="ARBA" id="ARBA00023274"/>
    </source>
</evidence>
<gene>
    <name evidence="4" type="ORF">CAOG_006246</name>
</gene>
<dbReference type="OrthoDB" id="274622at2759"/>
<proteinExistence type="inferred from homology"/>
<dbReference type="PANTHER" id="PTHR11545:SF2">
    <property type="entry name" value="LARGE RIBOSOMAL SUBUNIT PROTEIN UL13M"/>
    <property type="match status" value="1"/>
</dbReference>
<dbReference type="GO" id="GO:0006412">
    <property type="term" value="P:translation"/>
    <property type="evidence" value="ECO:0007669"/>
    <property type="project" value="InterPro"/>
</dbReference>
<organism evidence="4 5">
    <name type="scientific">Capsaspora owczarzaki (strain ATCC 30864)</name>
    <dbReference type="NCBI Taxonomy" id="595528"/>
    <lineage>
        <taxon>Eukaryota</taxon>
        <taxon>Filasterea</taxon>
        <taxon>Capsaspora</taxon>
    </lineage>
</organism>
<dbReference type="PANTHER" id="PTHR11545">
    <property type="entry name" value="RIBOSOMAL PROTEIN L13"/>
    <property type="match status" value="1"/>
</dbReference>
<dbReference type="InParanoid" id="A0A0D2VWB5"/>
<dbReference type="InterPro" id="IPR005822">
    <property type="entry name" value="Ribosomal_uL13"/>
</dbReference>
<dbReference type="Pfam" id="PF00572">
    <property type="entry name" value="Ribosomal_L13"/>
    <property type="match status" value="1"/>
</dbReference>
<dbReference type="Gene3D" id="3.90.1180.10">
    <property type="entry name" value="Ribosomal protein L13"/>
    <property type="match status" value="1"/>
</dbReference>
<evidence type="ECO:0000313" key="5">
    <source>
        <dbReference type="Proteomes" id="UP000008743"/>
    </source>
</evidence>
<dbReference type="RefSeq" id="XP_004344995.1">
    <property type="nucleotide sequence ID" value="XM_004344945.2"/>
</dbReference>
<dbReference type="GO" id="GO:0017148">
    <property type="term" value="P:negative regulation of translation"/>
    <property type="evidence" value="ECO:0007669"/>
    <property type="project" value="TreeGrafter"/>
</dbReference>
<keyword evidence="2 4" id="KW-0689">Ribosomal protein</keyword>
<evidence type="ECO:0000256" key="1">
    <source>
        <dbReference type="ARBA" id="ARBA00006227"/>
    </source>
</evidence>
<dbReference type="HAMAP" id="MF_01366">
    <property type="entry name" value="Ribosomal_uL13"/>
    <property type="match status" value="1"/>
</dbReference>
<sequence length="379" mass="40704">MSFAVAWKRAAALACATAAGRPSPLSTAAAYATCASYAAAAAATVAVPRRGLASTASSAAAAAHPAAAIAAASTTNQAANPVAWKYTPSYATRDALVSGGAGSRAHLTHTERWFVVDAQGQPAGRLANLLVQVLQGKHKPIYHHSTLCGDHIVVINTKHVALSGTKWLEKVYRRHSGRPGGMKEEIARDYHARRPTEIIRRAVKNMLPRNNLRKRYLNRLHLYVDTAHPHGANITGILRPPVIASNLHERQFARWTELELKKADIRTEYDLALFRKALATHDPIHSLTAERAAISKPAVAAAASLKPEAPPKANPVFADMKGVDELALGKSAPERLTELRTTLTKQLQAHMEKSGISASESASLAQSVLDELVSRRRAA</sequence>
<dbReference type="NCBIfam" id="TIGR01066">
    <property type="entry name" value="rplM_bact"/>
    <property type="match status" value="1"/>
</dbReference>
<dbReference type="GO" id="GO:0003729">
    <property type="term" value="F:mRNA binding"/>
    <property type="evidence" value="ECO:0007669"/>
    <property type="project" value="TreeGrafter"/>
</dbReference>
<dbReference type="InterPro" id="IPR005823">
    <property type="entry name" value="Ribosomal_uL13_bac-type"/>
</dbReference>
<dbReference type="STRING" id="595528.A0A0D2VWB5"/>
<protein>
    <submittedName>
        <fullName evidence="4">Ribosomal protein L13</fullName>
    </submittedName>
</protein>
<dbReference type="SUPFAM" id="SSF52161">
    <property type="entry name" value="Ribosomal protein L13"/>
    <property type="match status" value="1"/>
</dbReference>
<dbReference type="GO" id="GO:0005762">
    <property type="term" value="C:mitochondrial large ribosomal subunit"/>
    <property type="evidence" value="ECO:0007669"/>
    <property type="project" value="TreeGrafter"/>
</dbReference>
<dbReference type="CDD" id="cd00392">
    <property type="entry name" value="Ribosomal_L13"/>
    <property type="match status" value="1"/>
</dbReference>
<dbReference type="eggNOG" id="KOG3203">
    <property type="taxonomic scope" value="Eukaryota"/>
</dbReference>
<accession>A0A0D2VWB5</accession>
<evidence type="ECO:0000256" key="2">
    <source>
        <dbReference type="ARBA" id="ARBA00022980"/>
    </source>
</evidence>
<keyword evidence="5" id="KW-1185">Reference proteome</keyword>
<keyword evidence="3" id="KW-0687">Ribonucleoprotein</keyword>
<dbReference type="PhylomeDB" id="A0A0D2VWB5"/>
<dbReference type="AlphaFoldDB" id="A0A0D2VWB5"/>
<dbReference type="Proteomes" id="UP000008743">
    <property type="component" value="Unassembled WGS sequence"/>
</dbReference>
<comment type="similarity">
    <text evidence="1">Belongs to the universal ribosomal protein uL13 family.</text>
</comment>
<dbReference type="GO" id="GO:0003735">
    <property type="term" value="F:structural constituent of ribosome"/>
    <property type="evidence" value="ECO:0007669"/>
    <property type="project" value="InterPro"/>
</dbReference>